<dbReference type="KEGG" id="sgr:SGR_6992"/>
<name>B1VPR9_STRGG</name>
<evidence type="ECO:0000313" key="2">
    <source>
        <dbReference type="Proteomes" id="UP000001685"/>
    </source>
</evidence>
<accession>B1VPR9</accession>
<dbReference type="AlphaFoldDB" id="B1VPR9"/>
<evidence type="ECO:0000313" key="1">
    <source>
        <dbReference type="EMBL" id="BAG23819.1"/>
    </source>
</evidence>
<dbReference type="EMBL" id="AP009493">
    <property type="protein sequence ID" value="BAG23819.1"/>
    <property type="molecule type" value="Genomic_DNA"/>
</dbReference>
<organism evidence="1 2">
    <name type="scientific">Streptomyces griseus subsp. griseus (strain JCM 4626 / CBS 651.72 / NBRC 13350 / KCC S-0626 / ISP 5235)</name>
    <dbReference type="NCBI Taxonomy" id="455632"/>
    <lineage>
        <taxon>Bacteria</taxon>
        <taxon>Bacillati</taxon>
        <taxon>Actinomycetota</taxon>
        <taxon>Actinomycetes</taxon>
        <taxon>Kitasatosporales</taxon>
        <taxon>Streptomycetaceae</taxon>
        <taxon>Streptomyces</taxon>
    </lineage>
</organism>
<dbReference type="eggNOG" id="ENOG502ZQ8W">
    <property type="taxonomic scope" value="Bacteria"/>
</dbReference>
<proteinExistence type="predicted"/>
<protein>
    <submittedName>
        <fullName evidence="1">Uncharacterized protein</fullName>
    </submittedName>
</protein>
<sequence length="151" mass="16869">MSVPAIPAKARECSGLELLTDRFRMKRLARELCAAMMRIRLGGGGRGHQMTRWQLLQGDILVGELSEYGCDQPFFLARFTPGPGWESVRPLFEALATYRGPDPDGLRFVALAKPLQDLGLTLAPVDGQQTPLQLFKDCMVRIYGAEARLRY</sequence>
<dbReference type="HOGENOM" id="CLU_145449_0_0_11"/>
<dbReference type="Proteomes" id="UP000001685">
    <property type="component" value="Chromosome"/>
</dbReference>
<reference evidence="2" key="1">
    <citation type="journal article" date="2008" name="J. Bacteriol.">
        <title>Genome sequence of the streptomycin-producing microorganism Streptomyces griseus IFO 13350.</title>
        <authorList>
            <person name="Ohnishi Y."/>
            <person name="Ishikawa J."/>
            <person name="Hara H."/>
            <person name="Suzuki H."/>
            <person name="Ikenoya M."/>
            <person name="Ikeda H."/>
            <person name="Yamashita A."/>
            <person name="Hattori M."/>
            <person name="Horinouchi S."/>
        </authorList>
    </citation>
    <scope>NUCLEOTIDE SEQUENCE [LARGE SCALE GENOMIC DNA]</scope>
    <source>
        <strain evidence="2">JCM 4626 / NBRC 13350</strain>
    </source>
</reference>
<gene>
    <name evidence="1" type="ordered locus">SGR_6992</name>
</gene>